<name>A0A068R9X6_9GAMM</name>
<gene>
    <name evidence="2" type="primary">yceJ</name>
    <name evidence="2" type="ORF">SCTVLC_0694</name>
</gene>
<keyword evidence="1" id="KW-0472">Membrane</keyword>
<proteinExistence type="predicted"/>
<sequence>MSKVNKNDALEKHRRKLRSISVLIHALAALIAYIMFAFGLWRVTQGYYYAWYHQAQKNRKGIGILLTRHRRFTRISSSLIQPTLYVMPFSILINGYLFSPRVASQSACSASFRFPPPSAAWPSKLALLIPFTWPGP</sequence>
<keyword evidence="1" id="KW-1133">Transmembrane helix</keyword>
<feature type="transmembrane region" description="Helical" evidence="1">
    <location>
        <begin position="20"/>
        <end position="41"/>
    </location>
</feature>
<organism evidence="2">
    <name type="scientific">Serratia symbiotica SCt-VLC</name>
    <dbReference type="NCBI Taxonomy" id="1347341"/>
    <lineage>
        <taxon>Bacteria</taxon>
        <taxon>Pseudomonadati</taxon>
        <taxon>Pseudomonadota</taxon>
        <taxon>Gammaproteobacteria</taxon>
        <taxon>Enterobacterales</taxon>
        <taxon>Yersiniaceae</taxon>
        <taxon>Serratia</taxon>
        <taxon>Serratia symbiotica</taxon>
    </lineage>
</organism>
<protein>
    <submittedName>
        <fullName evidence="2">Putative Cytochrome b561 homolog 2</fullName>
    </submittedName>
</protein>
<reference evidence="2" key="2">
    <citation type="journal article" date="2014" name="Genome Biol. Evol.">
        <title>Settling down: the genome of Serratia symbiotica from the aphid Cinara tujafilina zooms in on the process of accommodation to a cooperative intracellular life.</title>
        <authorList>
            <person name="Manzano-Marin A."/>
            <person name="Latorre A."/>
        </authorList>
    </citation>
    <scope>NUCLEOTIDE SEQUENCE</scope>
    <source>
        <strain evidence="2">SCt-VLC</strain>
    </source>
</reference>
<feature type="transmembrane region" description="Helical" evidence="1">
    <location>
        <begin position="79"/>
        <end position="98"/>
    </location>
</feature>
<accession>A0A068R9X6</accession>
<evidence type="ECO:0000256" key="1">
    <source>
        <dbReference type="SAM" id="Phobius"/>
    </source>
</evidence>
<evidence type="ECO:0000313" key="2">
    <source>
        <dbReference type="EMBL" id="CDG47449.1"/>
    </source>
</evidence>
<dbReference type="EMBL" id="FR904231">
    <property type="protein sequence ID" value="CDG47449.1"/>
    <property type="molecule type" value="Genomic_DNA"/>
</dbReference>
<dbReference type="AlphaFoldDB" id="A0A068R9X6"/>
<keyword evidence="1" id="KW-0812">Transmembrane</keyword>
<reference evidence="2" key="1">
    <citation type="submission" date="2013-06" db="EMBL/GenBank/DDBJ databases">
        <authorList>
            <person name="Mazano-Marin A."/>
        </authorList>
    </citation>
    <scope>NUCLEOTIDE SEQUENCE</scope>
    <source>
        <strain evidence="2">SCt-VLC</strain>
    </source>
</reference>